<evidence type="ECO:0000313" key="2">
    <source>
        <dbReference type="EMBL" id="MBC8755953.1"/>
    </source>
</evidence>
<sequence>MLEKSIMIVNAVLDPNEKEAFALYSERSGPLFKNVGAKPISKYKVAQNIVGDKKLQVVAIMEFPSKKAILDVFESEAYKELLPLRAKAFTELEVFIGKE</sequence>
<reference evidence="2 3" key="1">
    <citation type="submission" date="2020-07" db="EMBL/GenBank/DDBJ databases">
        <title>Description of Kordia aestuariivivens sp. nov., isolated from a tidal flat.</title>
        <authorList>
            <person name="Park S."/>
            <person name="Yoon J.-H."/>
        </authorList>
    </citation>
    <scope>NUCLEOTIDE SEQUENCE [LARGE SCALE GENOMIC DNA]</scope>
    <source>
        <strain evidence="2 3">YSTF-M3</strain>
    </source>
</reference>
<keyword evidence="3" id="KW-1185">Reference proteome</keyword>
<dbReference type="InterPro" id="IPR010753">
    <property type="entry name" value="DUF1330"/>
</dbReference>
<evidence type="ECO:0000313" key="3">
    <source>
        <dbReference type="Proteomes" id="UP000619238"/>
    </source>
</evidence>
<dbReference type="EMBL" id="JACGWS010000009">
    <property type="protein sequence ID" value="MBC8755953.1"/>
    <property type="molecule type" value="Genomic_DNA"/>
</dbReference>
<evidence type="ECO:0000259" key="1">
    <source>
        <dbReference type="Pfam" id="PF07045"/>
    </source>
</evidence>
<dbReference type="Pfam" id="PF07045">
    <property type="entry name" value="DUF1330"/>
    <property type="match status" value="1"/>
</dbReference>
<accession>A0ABR7QBU0</accession>
<dbReference type="Proteomes" id="UP000619238">
    <property type="component" value="Unassembled WGS sequence"/>
</dbReference>
<dbReference type="InterPro" id="IPR011008">
    <property type="entry name" value="Dimeric_a/b-barrel"/>
</dbReference>
<dbReference type="SUPFAM" id="SSF54909">
    <property type="entry name" value="Dimeric alpha+beta barrel"/>
    <property type="match status" value="1"/>
</dbReference>
<comment type="caution">
    <text evidence="2">The sequence shown here is derived from an EMBL/GenBank/DDBJ whole genome shotgun (WGS) entry which is preliminary data.</text>
</comment>
<dbReference type="RefSeq" id="WP_187562995.1">
    <property type="nucleotide sequence ID" value="NZ_JACGWS010000009.1"/>
</dbReference>
<gene>
    <name evidence="2" type="ORF">H2O64_14840</name>
</gene>
<organism evidence="2 3">
    <name type="scientific">Kordia aestuariivivens</name>
    <dbReference type="NCBI Taxonomy" id="2759037"/>
    <lineage>
        <taxon>Bacteria</taxon>
        <taxon>Pseudomonadati</taxon>
        <taxon>Bacteroidota</taxon>
        <taxon>Flavobacteriia</taxon>
        <taxon>Flavobacteriales</taxon>
        <taxon>Flavobacteriaceae</taxon>
        <taxon>Kordia</taxon>
    </lineage>
</organism>
<feature type="domain" description="DUF1330" evidence="1">
    <location>
        <begin position="13"/>
        <end position="90"/>
    </location>
</feature>
<proteinExistence type="predicted"/>
<protein>
    <submittedName>
        <fullName evidence="2">DUF1330 domain-containing protein</fullName>
    </submittedName>
</protein>
<name>A0ABR7QBU0_9FLAO</name>
<dbReference type="Gene3D" id="3.30.70.100">
    <property type="match status" value="1"/>
</dbReference>